<organism evidence="3 4">
    <name type="scientific">Vineibacter terrae</name>
    <dbReference type="NCBI Taxonomy" id="2586908"/>
    <lineage>
        <taxon>Bacteria</taxon>
        <taxon>Pseudomonadati</taxon>
        <taxon>Pseudomonadota</taxon>
        <taxon>Alphaproteobacteria</taxon>
        <taxon>Hyphomicrobiales</taxon>
        <taxon>Vineibacter</taxon>
    </lineage>
</organism>
<name>A0A5C8PS13_9HYPH</name>
<reference evidence="3 4" key="1">
    <citation type="submission" date="2019-06" db="EMBL/GenBank/DDBJ databases">
        <title>New taxonomy in bacterial strain CC-CFT640, isolated from vineyard.</title>
        <authorList>
            <person name="Lin S.-Y."/>
            <person name="Tsai C.-F."/>
            <person name="Young C.-C."/>
        </authorList>
    </citation>
    <scope>NUCLEOTIDE SEQUENCE [LARGE SCALE GENOMIC DNA]</scope>
    <source>
        <strain evidence="3 4">CC-CFT640</strain>
    </source>
</reference>
<evidence type="ECO:0008006" key="5">
    <source>
        <dbReference type="Google" id="ProtNLM"/>
    </source>
</evidence>
<dbReference type="Proteomes" id="UP000321638">
    <property type="component" value="Unassembled WGS sequence"/>
</dbReference>
<accession>A0A5C8PS13</accession>
<keyword evidence="4" id="KW-1185">Reference proteome</keyword>
<dbReference type="Gene3D" id="3.40.190.150">
    <property type="entry name" value="Bordetella uptake gene, domain 1"/>
    <property type="match status" value="1"/>
</dbReference>
<gene>
    <name evidence="3" type="ORF">FHP25_05755</name>
</gene>
<feature type="chain" id="PRO_5022893044" description="Tripartite tricarboxylate transporter substrate binding protein" evidence="2">
    <location>
        <begin position="28"/>
        <end position="146"/>
    </location>
</feature>
<evidence type="ECO:0000256" key="1">
    <source>
        <dbReference type="ARBA" id="ARBA00006987"/>
    </source>
</evidence>
<dbReference type="InterPro" id="IPR005064">
    <property type="entry name" value="BUG"/>
</dbReference>
<keyword evidence="2" id="KW-0732">Signal</keyword>
<proteinExistence type="inferred from homology"/>
<evidence type="ECO:0000313" key="4">
    <source>
        <dbReference type="Proteomes" id="UP000321638"/>
    </source>
</evidence>
<comment type="similarity">
    <text evidence="1">Belongs to the UPF0065 (bug) family.</text>
</comment>
<dbReference type="RefSeq" id="WP_147845961.1">
    <property type="nucleotide sequence ID" value="NZ_VDUZ01000005.1"/>
</dbReference>
<dbReference type="EMBL" id="VDUZ01000005">
    <property type="protein sequence ID" value="TXL79455.1"/>
    <property type="molecule type" value="Genomic_DNA"/>
</dbReference>
<comment type="caution">
    <text evidence="3">The sequence shown here is derived from an EMBL/GenBank/DDBJ whole genome shotgun (WGS) entry which is preliminary data.</text>
</comment>
<dbReference type="InterPro" id="IPR042100">
    <property type="entry name" value="Bug_dom1"/>
</dbReference>
<evidence type="ECO:0000256" key="2">
    <source>
        <dbReference type="SAM" id="SignalP"/>
    </source>
</evidence>
<dbReference type="OrthoDB" id="9780943at2"/>
<protein>
    <recommendedName>
        <fullName evidence="5">Tripartite tricarboxylate transporter substrate binding protein</fullName>
    </recommendedName>
</protein>
<dbReference type="Pfam" id="PF03401">
    <property type="entry name" value="TctC"/>
    <property type="match status" value="1"/>
</dbReference>
<feature type="signal peptide" evidence="2">
    <location>
        <begin position="1"/>
        <end position="27"/>
    </location>
</feature>
<evidence type="ECO:0000313" key="3">
    <source>
        <dbReference type="EMBL" id="TXL79455.1"/>
    </source>
</evidence>
<dbReference type="PANTHER" id="PTHR42928">
    <property type="entry name" value="TRICARBOXYLATE-BINDING PROTEIN"/>
    <property type="match status" value="1"/>
</dbReference>
<dbReference type="PANTHER" id="PTHR42928:SF5">
    <property type="entry name" value="BLR1237 PROTEIN"/>
    <property type="match status" value="1"/>
</dbReference>
<sequence>MTIAIRRRALGAGAAAALLGLPAMGRAASDKPIRWVVPYPAGGITDAVTRLVGTKLGPALGQTIVVDNKPGANSIIGAETVSRAAPDGLTLLTVIAGHAANATLYAGKLPFDPIRSFTPVSLMGIAPLVLTANKGRQDQGPGDAVA</sequence>
<dbReference type="AlphaFoldDB" id="A0A5C8PS13"/>